<accession>A0ACD6B822</accession>
<dbReference type="GO" id="GO:0005576">
    <property type="term" value="C:extracellular region"/>
    <property type="evidence" value="ECO:0007669"/>
    <property type="project" value="UniProtKB-SubCell"/>
</dbReference>
<dbReference type="GO" id="GO:0001887">
    <property type="term" value="P:selenium compound metabolic process"/>
    <property type="evidence" value="ECO:0007669"/>
    <property type="project" value="TreeGrafter"/>
</dbReference>
<organism evidence="1 2">
    <name type="scientific">Oncorhynchus mykiss</name>
    <name type="common">Rainbow trout</name>
    <name type="synonym">Salmo gairdneri</name>
    <dbReference type="NCBI Taxonomy" id="8022"/>
    <lineage>
        <taxon>Eukaryota</taxon>
        <taxon>Metazoa</taxon>
        <taxon>Chordata</taxon>
        <taxon>Craniata</taxon>
        <taxon>Vertebrata</taxon>
        <taxon>Euteleostomi</taxon>
        <taxon>Actinopterygii</taxon>
        <taxon>Neopterygii</taxon>
        <taxon>Teleostei</taxon>
        <taxon>Protacanthopterygii</taxon>
        <taxon>Salmoniformes</taxon>
        <taxon>Salmonidae</taxon>
        <taxon>Salmoninae</taxon>
        <taxon>Oncorhynchus</taxon>
    </lineage>
</organism>
<dbReference type="InterPro" id="IPR037941">
    <property type="entry name" value="SeP"/>
</dbReference>
<protein>
    <submittedName>
        <fullName evidence="1">Selenoprotein P2</fullName>
    </submittedName>
</protein>
<sequence>MMQGLFTLRLCAALPGLLWASPLLVEGDNDASKICKPAPRCEIKGHGAPMKGLLGNLVVLALLKACCHFCLTQASKLEGLHDKLLRSNLTDMSFLIVNEREVQSCAMYWELKRRATPDIPVYQQAQLQDDVWEALYGNKDDFLVYDRNPNGVTQLGGTADSETSLCAAQEWLLTRQTLQCQIEVATVSNPVPDVVCGGR</sequence>
<reference evidence="1" key="3">
    <citation type="submission" date="2025-09" db="UniProtKB">
        <authorList>
            <consortium name="Ensembl"/>
        </authorList>
    </citation>
    <scope>IDENTIFICATION</scope>
</reference>
<dbReference type="Proteomes" id="UP000694395">
    <property type="component" value="Chromosome 28"/>
</dbReference>
<reference evidence="1" key="2">
    <citation type="submission" date="2025-08" db="UniProtKB">
        <authorList>
            <consortium name="Ensembl"/>
        </authorList>
    </citation>
    <scope>IDENTIFICATION</scope>
</reference>
<name>A0ACD6B822_ONCMY</name>
<dbReference type="PANTHER" id="PTHR10105:SF4">
    <property type="entry name" value="SELENOPROTEIN P2"/>
    <property type="match status" value="1"/>
</dbReference>
<dbReference type="GeneTree" id="ENSGT00510000049326"/>
<keyword evidence="2" id="KW-1185">Reference proteome</keyword>
<dbReference type="PANTHER" id="PTHR10105">
    <property type="entry name" value="SELENOPROTEIN P"/>
    <property type="match status" value="1"/>
</dbReference>
<reference evidence="1" key="1">
    <citation type="submission" date="2020-07" db="EMBL/GenBank/DDBJ databases">
        <title>A long reads based de novo assembly of the rainbow trout Arlee double haploid line genome.</title>
        <authorList>
            <person name="Gao G."/>
            <person name="Palti Y."/>
        </authorList>
    </citation>
    <scope>NUCLEOTIDE SEQUENCE [LARGE SCALE GENOMIC DNA]</scope>
</reference>
<proteinExistence type="predicted"/>
<evidence type="ECO:0000313" key="2">
    <source>
        <dbReference type="Proteomes" id="UP000694395"/>
    </source>
</evidence>
<evidence type="ECO:0000313" key="1">
    <source>
        <dbReference type="Ensembl" id="ENSOMYP00000102008.1"/>
    </source>
</evidence>
<dbReference type="InterPro" id="IPR007671">
    <property type="entry name" value="Selenoprotein-P_N"/>
</dbReference>
<dbReference type="GO" id="GO:0008430">
    <property type="term" value="F:selenium binding"/>
    <property type="evidence" value="ECO:0007669"/>
    <property type="project" value="InterPro"/>
</dbReference>
<dbReference type="Pfam" id="PF04592">
    <property type="entry name" value="SelP_N"/>
    <property type="match status" value="1"/>
</dbReference>
<dbReference type="Ensembl" id="ENSOMYT00000110638.2">
    <property type="protein sequence ID" value="ENSOMYP00000102008.1"/>
    <property type="gene ID" value="ENSOMYG00000046014.2"/>
</dbReference>